<dbReference type="RefSeq" id="WP_157986125.1">
    <property type="nucleotide sequence ID" value="NZ_JALBUU010000060.1"/>
</dbReference>
<dbReference type="EMBL" id="JALBUU010000060">
    <property type="protein sequence ID" value="MCI0755782.1"/>
    <property type="molecule type" value="Genomic_DNA"/>
</dbReference>
<dbReference type="Proteomes" id="UP001201985">
    <property type="component" value="Unassembled WGS sequence"/>
</dbReference>
<proteinExistence type="predicted"/>
<name>A0ABS9W903_9PROT</name>
<sequence length="102" mass="11393">MRLPHAEVDGGFGRRGDACIRSSTALVARPPLKQKNWFIRGDIRSAVAPSDTSWSKLELLRIVKNAEGRSIRPDQPDTIHALERAADHMRIDALGHFEKPRG</sequence>
<evidence type="ECO:0000313" key="2">
    <source>
        <dbReference type="Proteomes" id="UP001201985"/>
    </source>
</evidence>
<keyword evidence="2" id="KW-1185">Reference proteome</keyword>
<protein>
    <submittedName>
        <fullName evidence="1">Uncharacterized protein</fullName>
    </submittedName>
</protein>
<reference evidence="1 2" key="1">
    <citation type="submission" date="2022-03" db="EMBL/GenBank/DDBJ databases">
        <title>Complete genome analysis of Roseomonas KG 17.1 : a prolific producer of plant growth promoters.</title>
        <authorList>
            <person name="Saadouli I."/>
            <person name="Najjari A."/>
            <person name="Mosbah A."/>
            <person name="Ouzari H.I."/>
        </authorList>
    </citation>
    <scope>NUCLEOTIDE SEQUENCE [LARGE SCALE GENOMIC DNA]</scope>
    <source>
        <strain evidence="1 2">KG17-1</strain>
    </source>
</reference>
<comment type="caution">
    <text evidence="1">The sequence shown here is derived from an EMBL/GenBank/DDBJ whole genome shotgun (WGS) entry which is preliminary data.</text>
</comment>
<gene>
    <name evidence="1" type="ORF">MON41_19120</name>
</gene>
<evidence type="ECO:0000313" key="1">
    <source>
        <dbReference type="EMBL" id="MCI0755782.1"/>
    </source>
</evidence>
<accession>A0ABS9W903</accession>
<organism evidence="1 2">
    <name type="scientific">Teichococcus vastitatis</name>
    <dbReference type="NCBI Taxonomy" id="2307076"/>
    <lineage>
        <taxon>Bacteria</taxon>
        <taxon>Pseudomonadati</taxon>
        <taxon>Pseudomonadota</taxon>
        <taxon>Alphaproteobacteria</taxon>
        <taxon>Acetobacterales</taxon>
        <taxon>Roseomonadaceae</taxon>
        <taxon>Roseomonas</taxon>
    </lineage>
</organism>